<protein>
    <submittedName>
        <fullName evidence="1">Uncharacterized protein</fullName>
    </submittedName>
</protein>
<dbReference type="InParanoid" id="D6Z5V0"/>
<dbReference type="RefSeq" id="WP_013162363.1">
    <property type="nucleotide sequence ID" value="NC_014216.1"/>
</dbReference>
<evidence type="ECO:0000313" key="2">
    <source>
        <dbReference type="Proteomes" id="UP000001508"/>
    </source>
</evidence>
<sequence length="66" mass="7544">MTDQPIPKATPKAKPNPQKVAFLRQLPQEIKEQITGEEAQAFIFDQEVPDSMLDKLKDYLVDDESQ</sequence>
<reference evidence="2" key="1">
    <citation type="submission" date="2010-02" db="EMBL/GenBank/DDBJ databases">
        <title>Complete sequence of Desulfurivibrio alkaliphilus AHT2.</title>
        <authorList>
            <consortium name="US DOE Joint Genome Institute"/>
            <person name="Pitluck S."/>
            <person name="Chertkov O."/>
            <person name="Detter J.C."/>
            <person name="Han C."/>
            <person name="Tapia R."/>
            <person name="Larimer F."/>
            <person name="Land M."/>
            <person name="Hauser L."/>
            <person name="Kyrpides N."/>
            <person name="Mikhailova N."/>
            <person name="Sorokin D.Y."/>
            <person name="Muyzer G."/>
            <person name="Woyke T."/>
        </authorList>
    </citation>
    <scope>NUCLEOTIDE SEQUENCE [LARGE SCALE GENOMIC DNA]</scope>
    <source>
        <strain evidence="2">DSM 19089 / UNIQEM U267 / AHT2</strain>
    </source>
</reference>
<proteinExistence type="predicted"/>
<dbReference type="Proteomes" id="UP000001508">
    <property type="component" value="Chromosome"/>
</dbReference>
<dbReference type="KEGG" id="dak:DaAHT2_0119"/>
<dbReference type="HOGENOM" id="CLU_205772_0_0_7"/>
<dbReference type="eggNOG" id="ENOG502ZPES">
    <property type="taxonomic scope" value="Bacteria"/>
</dbReference>
<organism evidence="1 2">
    <name type="scientific">Desulfurivibrio alkaliphilus (strain DSM 19089 / UNIQEM U267 / AHT2)</name>
    <dbReference type="NCBI Taxonomy" id="589865"/>
    <lineage>
        <taxon>Bacteria</taxon>
        <taxon>Pseudomonadati</taxon>
        <taxon>Thermodesulfobacteriota</taxon>
        <taxon>Desulfobulbia</taxon>
        <taxon>Desulfobulbales</taxon>
        <taxon>Desulfobulbaceae</taxon>
        <taxon>Desulfurivibrio</taxon>
    </lineage>
</organism>
<gene>
    <name evidence="1" type="ordered locus">DaAHT2_0119</name>
</gene>
<accession>D6Z5V0</accession>
<dbReference type="EMBL" id="CP001940">
    <property type="protein sequence ID" value="ADH84832.1"/>
    <property type="molecule type" value="Genomic_DNA"/>
</dbReference>
<dbReference type="AlphaFoldDB" id="D6Z5V0"/>
<name>D6Z5V0_DESAT</name>
<evidence type="ECO:0000313" key="1">
    <source>
        <dbReference type="EMBL" id="ADH84832.1"/>
    </source>
</evidence>
<dbReference type="OrthoDB" id="5432655at2"/>
<dbReference type="STRING" id="589865.DaAHT2_0119"/>
<keyword evidence="2" id="KW-1185">Reference proteome</keyword>